<proteinExistence type="predicted"/>
<evidence type="ECO:0000313" key="3">
    <source>
        <dbReference type="Proteomes" id="UP000617531"/>
    </source>
</evidence>
<keyword evidence="1" id="KW-1133">Transmembrane helix</keyword>
<dbReference type="Proteomes" id="UP000617531">
    <property type="component" value="Unassembled WGS sequence"/>
</dbReference>
<protein>
    <submittedName>
        <fullName evidence="2">Uncharacterized protein</fullName>
    </submittedName>
</protein>
<reference evidence="2" key="2">
    <citation type="submission" date="2020-09" db="EMBL/GenBank/DDBJ databases">
        <authorList>
            <person name="Sun Q."/>
            <person name="Zhou Y."/>
        </authorList>
    </citation>
    <scope>NUCLEOTIDE SEQUENCE</scope>
    <source>
        <strain evidence="2">CGMCC 1.16548</strain>
    </source>
</reference>
<comment type="caution">
    <text evidence="2">The sequence shown here is derived from an EMBL/GenBank/DDBJ whole genome shotgun (WGS) entry which is preliminary data.</text>
</comment>
<feature type="transmembrane region" description="Helical" evidence="1">
    <location>
        <begin position="89"/>
        <end position="106"/>
    </location>
</feature>
<dbReference type="RefSeq" id="WP_191282936.1">
    <property type="nucleotide sequence ID" value="NZ_BNAI01000002.1"/>
</dbReference>
<keyword evidence="1" id="KW-0812">Transmembrane</keyword>
<name>A0A8J3GQE0_9MICO</name>
<evidence type="ECO:0000256" key="1">
    <source>
        <dbReference type="SAM" id="Phobius"/>
    </source>
</evidence>
<dbReference type="AlphaFoldDB" id="A0A8J3GQE0"/>
<accession>A0A8J3GQE0</accession>
<keyword evidence="3" id="KW-1185">Reference proteome</keyword>
<feature type="transmembrane region" description="Helical" evidence="1">
    <location>
        <begin position="61"/>
        <end position="83"/>
    </location>
</feature>
<gene>
    <name evidence="2" type="ORF">GCM10011600_16110</name>
</gene>
<dbReference type="EMBL" id="BNAI01000002">
    <property type="protein sequence ID" value="GHF15819.1"/>
    <property type="molecule type" value="Genomic_DNA"/>
</dbReference>
<reference evidence="2" key="1">
    <citation type="journal article" date="2014" name="Int. J. Syst. Evol. Microbiol.">
        <title>Complete genome sequence of Corynebacterium casei LMG S-19264T (=DSM 44701T), isolated from a smear-ripened cheese.</title>
        <authorList>
            <consortium name="US DOE Joint Genome Institute (JGI-PGF)"/>
            <person name="Walter F."/>
            <person name="Albersmeier A."/>
            <person name="Kalinowski J."/>
            <person name="Ruckert C."/>
        </authorList>
    </citation>
    <scope>NUCLEOTIDE SEQUENCE</scope>
    <source>
        <strain evidence="2">CGMCC 1.16548</strain>
    </source>
</reference>
<organism evidence="2 3">
    <name type="scientific">Pseudolysinimonas yzui</name>
    <dbReference type="NCBI Taxonomy" id="2708254"/>
    <lineage>
        <taxon>Bacteria</taxon>
        <taxon>Bacillati</taxon>
        <taxon>Actinomycetota</taxon>
        <taxon>Actinomycetes</taxon>
        <taxon>Micrococcales</taxon>
        <taxon>Microbacteriaceae</taxon>
        <taxon>Pseudolysinimonas</taxon>
    </lineage>
</organism>
<sequence>MVVVAAEFLGVLALGILLLVEVLTAPAASPGTAIALVVLAGLVAFALGAVLFGIWRGRAWVRAAAVVFQVLLFAVGVGALQGALAQPGWGWPLIAVAVLGFVLAVARPTAAWLSGRDEAS</sequence>
<feature type="transmembrane region" description="Helical" evidence="1">
    <location>
        <begin position="34"/>
        <end position="54"/>
    </location>
</feature>
<evidence type="ECO:0000313" key="2">
    <source>
        <dbReference type="EMBL" id="GHF15819.1"/>
    </source>
</evidence>
<keyword evidence="1" id="KW-0472">Membrane</keyword>